<evidence type="ECO:0000256" key="4">
    <source>
        <dbReference type="ARBA" id="ARBA00022692"/>
    </source>
</evidence>
<evidence type="ECO:0000259" key="9">
    <source>
        <dbReference type="Pfam" id="PF00324"/>
    </source>
</evidence>
<sequence length="128" mass="13718">MRGRAAALVPGLRRGRFARVGLVAKGLVATAAEGDAPKGFAKLSRTKVPRNALLFSCMFLLAGVAAALTWVTTISAPCFIFVWSIVLVSYLVYRERRPQLHAGSKFKIPGGTFMPYVVLAFSASSSGR</sequence>
<dbReference type="Proteomes" id="UP000012015">
    <property type="component" value="Unassembled WGS sequence"/>
</dbReference>
<comment type="subcellular location">
    <subcellularLocation>
        <location evidence="1">Cell membrane</location>
        <topology evidence="1">Multi-pass membrane protein</topology>
    </subcellularLocation>
</comment>
<evidence type="ECO:0000256" key="2">
    <source>
        <dbReference type="ARBA" id="ARBA00022448"/>
    </source>
</evidence>
<dbReference type="GO" id="GO:0006865">
    <property type="term" value="P:amino acid transport"/>
    <property type="evidence" value="ECO:0007669"/>
    <property type="project" value="UniProtKB-KW"/>
</dbReference>
<feature type="transmembrane region" description="Helical" evidence="8">
    <location>
        <begin position="74"/>
        <end position="93"/>
    </location>
</feature>
<evidence type="ECO:0000256" key="5">
    <source>
        <dbReference type="ARBA" id="ARBA00022970"/>
    </source>
</evidence>
<evidence type="ECO:0000256" key="7">
    <source>
        <dbReference type="ARBA" id="ARBA00023136"/>
    </source>
</evidence>
<comment type="caution">
    <text evidence="10">The sequence shown here is derived from an EMBL/GenBank/DDBJ whole genome shotgun (WGS) entry which is preliminary data.</text>
</comment>
<dbReference type="PATRIC" id="fig|1276920.7.peg.3482"/>
<evidence type="ECO:0000256" key="6">
    <source>
        <dbReference type="ARBA" id="ARBA00022989"/>
    </source>
</evidence>
<keyword evidence="2" id="KW-0813">Transport</keyword>
<dbReference type="EMBL" id="AOCK01000011">
    <property type="protein sequence ID" value="EMQ97309.1"/>
    <property type="molecule type" value="Genomic_DNA"/>
</dbReference>
<proteinExistence type="predicted"/>
<keyword evidence="4 8" id="KW-0812">Transmembrane</keyword>
<dbReference type="GO" id="GO:0005886">
    <property type="term" value="C:plasma membrane"/>
    <property type="evidence" value="ECO:0007669"/>
    <property type="project" value="UniProtKB-SubCell"/>
</dbReference>
<keyword evidence="6 8" id="KW-1133">Transmembrane helix</keyword>
<dbReference type="Gene3D" id="1.20.1740.10">
    <property type="entry name" value="Amino acid/polyamine transporter I"/>
    <property type="match status" value="1"/>
</dbReference>
<dbReference type="GO" id="GO:0055085">
    <property type="term" value="P:transmembrane transport"/>
    <property type="evidence" value="ECO:0007669"/>
    <property type="project" value="InterPro"/>
</dbReference>
<keyword evidence="3" id="KW-1003">Cell membrane</keyword>
<dbReference type="Pfam" id="PF00324">
    <property type="entry name" value="AA_permease"/>
    <property type="match status" value="1"/>
</dbReference>
<evidence type="ECO:0000256" key="8">
    <source>
        <dbReference type="SAM" id="Phobius"/>
    </source>
</evidence>
<organism evidence="10 11">
    <name type="scientific">Paeniglutamicibacter gangotriensis Lz1y</name>
    <dbReference type="NCBI Taxonomy" id="1276920"/>
    <lineage>
        <taxon>Bacteria</taxon>
        <taxon>Bacillati</taxon>
        <taxon>Actinomycetota</taxon>
        <taxon>Actinomycetes</taxon>
        <taxon>Micrococcales</taxon>
        <taxon>Micrococcaceae</taxon>
        <taxon>Paeniglutamicibacter</taxon>
    </lineage>
</organism>
<dbReference type="eggNOG" id="COG1113">
    <property type="taxonomic scope" value="Bacteria"/>
</dbReference>
<keyword evidence="11" id="KW-1185">Reference proteome</keyword>
<feature type="domain" description="Amino acid permease/ SLC12A" evidence="9">
    <location>
        <begin position="27"/>
        <end position="122"/>
    </location>
</feature>
<accession>M7N6D1</accession>
<evidence type="ECO:0000256" key="3">
    <source>
        <dbReference type="ARBA" id="ARBA00022475"/>
    </source>
</evidence>
<feature type="transmembrane region" description="Helical" evidence="8">
    <location>
        <begin position="52"/>
        <end position="68"/>
    </location>
</feature>
<evidence type="ECO:0000256" key="1">
    <source>
        <dbReference type="ARBA" id="ARBA00004651"/>
    </source>
</evidence>
<dbReference type="AlphaFoldDB" id="M7N6D1"/>
<evidence type="ECO:0000313" key="10">
    <source>
        <dbReference type="EMBL" id="EMQ97309.1"/>
    </source>
</evidence>
<evidence type="ECO:0000313" key="11">
    <source>
        <dbReference type="Proteomes" id="UP000012015"/>
    </source>
</evidence>
<dbReference type="STRING" id="1276920.ADIAG_03476"/>
<reference evidence="10 11" key="1">
    <citation type="journal article" date="2013" name="Genome Announc.">
        <title>Draft Genome Sequence of Arthrobacter gangotriensis Strain Lz1yT, Isolated from a Penguin Rookery Soil Sample Collected in Antarctica, near the Indian Station Dakshin Gangotri.</title>
        <authorList>
            <person name="Shivaji S."/>
            <person name="Ara S."/>
            <person name="Bandi S."/>
            <person name="Singh A."/>
            <person name="Kumar Pinnaka A."/>
        </authorList>
    </citation>
    <scope>NUCLEOTIDE SEQUENCE [LARGE SCALE GENOMIC DNA]</scope>
    <source>
        <strain evidence="10 11">Lz1y</strain>
    </source>
</reference>
<keyword evidence="7 8" id="KW-0472">Membrane</keyword>
<gene>
    <name evidence="10" type="primary">ydgF</name>
    <name evidence="10" type="ORF">ADIAG_03476</name>
</gene>
<dbReference type="InterPro" id="IPR004841">
    <property type="entry name" value="AA-permease/SLC12A_dom"/>
</dbReference>
<name>M7N6D1_9MICC</name>
<keyword evidence="5" id="KW-0029">Amino-acid transport</keyword>
<protein>
    <submittedName>
        <fullName evidence="10">Amino acid permease</fullName>
    </submittedName>
</protein>
<dbReference type="PANTHER" id="PTHR43495">
    <property type="entry name" value="GABA PERMEASE"/>
    <property type="match status" value="1"/>
</dbReference>
<dbReference type="PANTHER" id="PTHR43495:SF2">
    <property type="entry name" value="D-SERINE_D-ALANINE_GLYCINE TRANSPORTER"/>
    <property type="match status" value="1"/>
</dbReference>